<dbReference type="InterPro" id="IPR008259">
    <property type="entry name" value="FMN_hydac_DH_AS"/>
</dbReference>
<proteinExistence type="inferred from homology"/>
<gene>
    <name evidence="7" type="ORF">METZ01_LOCUS92383</name>
</gene>
<dbReference type="PIRSF" id="PIRSF000138">
    <property type="entry name" value="Al-hdrx_acd_dh"/>
    <property type="match status" value="1"/>
</dbReference>
<accession>A0A381VGP1</accession>
<protein>
    <recommendedName>
        <fullName evidence="6">FMN hydroxy acid dehydrogenase domain-containing protein</fullName>
    </recommendedName>
</protein>
<dbReference type="SUPFAM" id="SSF51395">
    <property type="entry name" value="FMN-linked oxidoreductases"/>
    <property type="match status" value="1"/>
</dbReference>
<evidence type="ECO:0000256" key="3">
    <source>
        <dbReference type="ARBA" id="ARBA00022643"/>
    </source>
</evidence>
<dbReference type="PROSITE" id="PS51349">
    <property type="entry name" value="FMN_HYDROXY_ACID_DH_2"/>
    <property type="match status" value="1"/>
</dbReference>
<dbReference type="Gene3D" id="3.20.20.70">
    <property type="entry name" value="Aldolase class I"/>
    <property type="match status" value="1"/>
</dbReference>
<comment type="similarity">
    <text evidence="5">Belongs to the FMN-dependent alpha-hydroxy acid dehydrogenase family.</text>
</comment>
<reference evidence="7" key="1">
    <citation type="submission" date="2018-05" db="EMBL/GenBank/DDBJ databases">
        <authorList>
            <person name="Lanie J.A."/>
            <person name="Ng W.-L."/>
            <person name="Kazmierczak K.M."/>
            <person name="Andrzejewski T.M."/>
            <person name="Davidsen T.M."/>
            <person name="Wayne K.J."/>
            <person name="Tettelin H."/>
            <person name="Glass J.I."/>
            <person name="Rusch D."/>
            <person name="Podicherti R."/>
            <person name="Tsui H.-C.T."/>
            <person name="Winkler M.E."/>
        </authorList>
    </citation>
    <scope>NUCLEOTIDE SEQUENCE</scope>
</reference>
<sequence>MSNRFHCLEDFRTESRSRLPRLMFDFIDGAAGSEYAACKNIETLDRIRLLPRVLVNVAERSLKKKFLGKEWGLPFGIAPMGMCDLAWAGTDKALAKASVQHNIPLCHSIAASSSLEVTFDRAGVNSWFQLYVGASLEKAWEHVKRAQDTGYEVLILTVDVPQVAQRIRDLRNGFKVPFRIGPRQFLDFAKHPRWVLETLMAGVPKTANFDDTNPAAPSGTASNGFIREETRGKVDWKFLQQLRESWMGKLVVKGVLAPQDAVRIKEAGADAIYVSNHGGRQLDSAPPAVSRLPLIREALGNDYPLLFDSGIRNGESVVKALAMGADFVMLGRPFLFASGAYRERGVMRLVEMLTDEVSLTLAQLGCKSVEELEPNMIIEN</sequence>
<evidence type="ECO:0000313" key="7">
    <source>
        <dbReference type="EMBL" id="SVA39529.1"/>
    </source>
</evidence>
<dbReference type="GO" id="GO:0010181">
    <property type="term" value="F:FMN binding"/>
    <property type="evidence" value="ECO:0007669"/>
    <property type="project" value="InterPro"/>
</dbReference>
<evidence type="ECO:0000256" key="4">
    <source>
        <dbReference type="ARBA" id="ARBA00023002"/>
    </source>
</evidence>
<evidence type="ECO:0000259" key="6">
    <source>
        <dbReference type="PROSITE" id="PS51349"/>
    </source>
</evidence>
<dbReference type="InterPro" id="IPR013785">
    <property type="entry name" value="Aldolase_TIM"/>
</dbReference>
<dbReference type="InterPro" id="IPR012133">
    <property type="entry name" value="Alpha-hydoxy_acid_DH_FMN"/>
</dbReference>
<dbReference type="InterPro" id="IPR037396">
    <property type="entry name" value="FMN_HAD"/>
</dbReference>
<dbReference type="PROSITE" id="PS00557">
    <property type="entry name" value="FMN_HYDROXY_ACID_DH_1"/>
    <property type="match status" value="1"/>
</dbReference>
<keyword evidence="4" id="KW-0560">Oxidoreductase</keyword>
<dbReference type="AlphaFoldDB" id="A0A381VGP1"/>
<keyword evidence="2" id="KW-0285">Flavoprotein</keyword>
<comment type="cofactor">
    <cofactor evidence="1">
        <name>FMN</name>
        <dbReference type="ChEBI" id="CHEBI:58210"/>
    </cofactor>
</comment>
<keyword evidence="3" id="KW-0288">FMN</keyword>
<dbReference type="Pfam" id="PF01070">
    <property type="entry name" value="FMN_dh"/>
    <property type="match status" value="1"/>
</dbReference>
<dbReference type="PANTHER" id="PTHR10578:SF107">
    <property type="entry name" value="2-HYDROXYACID OXIDASE 1"/>
    <property type="match status" value="1"/>
</dbReference>
<dbReference type="GO" id="GO:0005886">
    <property type="term" value="C:plasma membrane"/>
    <property type="evidence" value="ECO:0007669"/>
    <property type="project" value="TreeGrafter"/>
</dbReference>
<dbReference type="InterPro" id="IPR000262">
    <property type="entry name" value="FMN-dep_DH"/>
</dbReference>
<dbReference type="PANTHER" id="PTHR10578">
    <property type="entry name" value="S -2-HYDROXY-ACID OXIDASE-RELATED"/>
    <property type="match status" value="1"/>
</dbReference>
<dbReference type="GO" id="GO:0009060">
    <property type="term" value="P:aerobic respiration"/>
    <property type="evidence" value="ECO:0007669"/>
    <property type="project" value="TreeGrafter"/>
</dbReference>
<dbReference type="GO" id="GO:0004459">
    <property type="term" value="F:L-lactate dehydrogenase (NAD+) activity"/>
    <property type="evidence" value="ECO:0007669"/>
    <property type="project" value="TreeGrafter"/>
</dbReference>
<name>A0A381VGP1_9ZZZZ</name>
<feature type="domain" description="FMN hydroxy acid dehydrogenase" evidence="6">
    <location>
        <begin position="1"/>
        <end position="380"/>
    </location>
</feature>
<evidence type="ECO:0000256" key="5">
    <source>
        <dbReference type="ARBA" id="ARBA00024042"/>
    </source>
</evidence>
<organism evidence="7">
    <name type="scientific">marine metagenome</name>
    <dbReference type="NCBI Taxonomy" id="408172"/>
    <lineage>
        <taxon>unclassified sequences</taxon>
        <taxon>metagenomes</taxon>
        <taxon>ecological metagenomes</taxon>
    </lineage>
</organism>
<evidence type="ECO:0000256" key="2">
    <source>
        <dbReference type="ARBA" id="ARBA00022630"/>
    </source>
</evidence>
<evidence type="ECO:0000256" key="1">
    <source>
        <dbReference type="ARBA" id="ARBA00001917"/>
    </source>
</evidence>
<dbReference type="EMBL" id="UINC01008794">
    <property type="protein sequence ID" value="SVA39529.1"/>
    <property type="molecule type" value="Genomic_DNA"/>
</dbReference>